<dbReference type="NCBIfam" id="TIGR02800">
    <property type="entry name" value="propeller_TolB"/>
    <property type="match status" value="1"/>
</dbReference>
<dbReference type="CDD" id="cd07185">
    <property type="entry name" value="OmpA_C-like"/>
    <property type="match status" value="1"/>
</dbReference>
<evidence type="ECO:0000256" key="5">
    <source>
        <dbReference type="ARBA" id="ARBA00022475"/>
    </source>
</evidence>
<dbReference type="Pfam" id="PF01618">
    <property type="entry name" value="MotA_ExbB"/>
    <property type="match status" value="1"/>
</dbReference>
<dbReference type="Pfam" id="PF00691">
    <property type="entry name" value="OmpA"/>
    <property type="match status" value="1"/>
</dbReference>
<comment type="similarity">
    <text evidence="4">Belongs to the ExbB/TolQ family.</text>
</comment>
<comment type="caution">
    <text evidence="17">The sequence shown here is derived from an EMBL/GenBank/DDBJ whole genome shotgun (WGS) entry which is preliminary data.</text>
</comment>
<dbReference type="PROSITE" id="PS51123">
    <property type="entry name" value="OMPA_2"/>
    <property type="match status" value="1"/>
</dbReference>
<evidence type="ECO:0000256" key="6">
    <source>
        <dbReference type="ARBA" id="ARBA00022519"/>
    </source>
</evidence>
<dbReference type="Gene3D" id="3.30.1150.10">
    <property type="match status" value="1"/>
</dbReference>
<dbReference type="Gene3D" id="2.120.10.30">
    <property type="entry name" value="TolB, C-terminal domain"/>
    <property type="match status" value="1"/>
</dbReference>
<evidence type="ECO:0000256" key="1">
    <source>
        <dbReference type="ARBA" id="ARBA00004162"/>
    </source>
</evidence>
<keyword evidence="9" id="KW-0732">Signal</keyword>
<feature type="transmembrane region" description="Helical" evidence="15">
    <location>
        <begin position="137"/>
        <end position="160"/>
    </location>
</feature>
<dbReference type="InterPro" id="IPR014163">
    <property type="entry name" value="Tol-Pal_TolQ"/>
</dbReference>
<dbReference type="InterPro" id="IPR036737">
    <property type="entry name" value="OmpA-like_sf"/>
</dbReference>
<keyword evidence="14" id="KW-0131">Cell cycle</keyword>
<evidence type="ECO:0000256" key="8">
    <source>
        <dbReference type="ARBA" id="ARBA00022692"/>
    </source>
</evidence>
<dbReference type="PRINTS" id="PR01021">
    <property type="entry name" value="OMPADOMAIN"/>
</dbReference>
<dbReference type="EMBL" id="CAXAMM010016668">
    <property type="protein sequence ID" value="CAK9039439.1"/>
    <property type="molecule type" value="Genomic_DNA"/>
</dbReference>
<evidence type="ECO:0000256" key="2">
    <source>
        <dbReference type="ARBA" id="ARBA00004418"/>
    </source>
</evidence>
<feature type="transmembrane region" description="Helical" evidence="15">
    <location>
        <begin position="180"/>
        <end position="200"/>
    </location>
</feature>
<dbReference type="Pfam" id="PF02472">
    <property type="entry name" value="ExbD"/>
    <property type="match status" value="1"/>
</dbReference>
<keyword evidence="12" id="KW-0564">Palmitate</keyword>
<protein>
    <submittedName>
        <fullName evidence="17">Tol-Pal system protein TolB</fullName>
    </submittedName>
</protein>
<keyword evidence="8 15" id="KW-0812">Transmembrane</keyword>
<dbReference type="Pfam" id="PF07676">
    <property type="entry name" value="PD40"/>
    <property type="match status" value="4"/>
</dbReference>
<feature type="transmembrane region" description="Helical" evidence="15">
    <location>
        <begin position="26"/>
        <end position="46"/>
    </location>
</feature>
<reference evidence="17 18" key="1">
    <citation type="submission" date="2024-02" db="EMBL/GenBank/DDBJ databases">
        <authorList>
            <person name="Chen Y."/>
            <person name="Shah S."/>
            <person name="Dougan E. K."/>
            <person name="Thang M."/>
            <person name="Chan C."/>
        </authorList>
    </citation>
    <scope>NUCLEOTIDE SEQUENCE [LARGE SCALE GENOMIC DNA]</scope>
</reference>
<dbReference type="Gene3D" id="3.40.50.10070">
    <property type="entry name" value="TolB, N-terminal domain"/>
    <property type="match status" value="1"/>
</dbReference>
<dbReference type="SUPFAM" id="SSF52964">
    <property type="entry name" value="TolB, N-terminal domain"/>
    <property type="match status" value="1"/>
</dbReference>
<dbReference type="InterPro" id="IPR014167">
    <property type="entry name" value="Tol-Pal_TolB"/>
</dbReference>
<feature type="transmembrane region" description="Helical" evidence="15">
    <location>
        <begin position="237"/>
        <end position="261"/>
    </location>
</feature>
<proteinExistence type="inferred from homology"/>
<dbReference type="InterPro" id="IPR050790">
    <property type="entry name" value="ExbB/TolQ_transport"/>
</dbReference>
<dbReference type="Pfam" id="PF04052">
    <property type="entry name" value="TolB_N"/>
    <property type="match status" value="1"/>
</dbReference>
<evidence type="ECO:0000256" key="7">
    <source>
        <dbReference type="ARBA" id="ARBA00022618"/>
    </source>
</evidence>
<keyword evidence="11 15" id="KW-0472">Membrane</keyword>
<dbReference type="PANTHER" id="PTHR30625:SF3">
    <property type="entry name" value="TOL-PAL SYSTEM PROTEIN TOLQ"/>
    <property type="match status" value="1"/>
</dbReference>
<evidence type="ECO:0000256" key="10">
    <source>
        <dbReference type="ARBA" id="ARBA00022989"/>
    </source>
</evidence>
<evidence type="ECO:0000313" key="17">
    <source>
        <dbReference type="EMBL" id="CAK9039439.1"/>
    </source>
</evidence>
<keyword evidence="13" id="KW-0449">Lipoprotein</keyword>
<evidence type="ECO:0000259" key="16">
    <source>
        <dbReference type="PROSITE" id="PS51123"/>
    </source>
</evidence>
<dbReference type="InterPro" id="IPR006665">
    <property type="entry name" value="OmpA-like"/>
</dbReference>
<keyword evidence="5" id="KW-1003">Cell membrane</keyword>
<dbReference type="Proteomes" id="UP001642464">
    <property type="component" value="Unassembled WGS sequence"/>
</dbReference>
<evidence type="ECO:0000256" key="11">
    <source>
        <dbReference type="ARBA" id="ARBA00023136"/>
    </source>
</evidence>
<evidence type="ECO:0000256" key="3">
    <source>
        <dbReference type="ARBA" id="ARBA00004651"/>
    </source>
</evidence>
<keyword evidence="18" id="KW-1185">Reference proteome</keyword>
<evidence type="ECO:0000256" key="13">
    <source>
        <dbReference type="ARBA" id="ARBA00023288"/>
    </source>
</evidence>
<keyword evidence="7" id="KW-0132">Cell division</keyword>
<dbReference type="InterPro" id="IPR011042">
    <property type="entry name" value="6-blade_b-propeller_TolB-like"/>
</dbReference>
<organism evidence="17 18">
    <name type="scientific">Durusdinium trenchii</name>
    <dbReference type="NCBI Taxonomy" id="1381693"/>
    <lineage>
        <taxon>Eukaryota</taxon>
        <taxon>Sar</taxon>
        <taxon>Alveolata</taxon>
        <taxon>Dinophyceae</taxon>
        <taxon>Suessiales</taxon>
        <taxon>Symbiodiniaceae</taxon>
        <taxon>Durusdinium</taxon>
    </lineage>
</organism>
<evidence type="ECO:0000256" key="4">
    <source>
        <dbReference type="ARBA" id="ARBA00010442"/>
    </source>
</evidence>
<sequence length="1074" mass="116813">METEVAAAAIGTEFSLWGLFLSADPIVKTVMGLLALSSVWSWAVIIDKSLTFGRLKRKSGRFEDQFWSGKPLDDLYRKMGDKQDHPMARVFSAAMEEWSRSKDTGRSEALVAGARERIDKVLNVSVARELETAERNLGVLATVGSAAPFVGLLGTVWGIMNAFQAIAVTKDTNLAVVAPGIAEALFATALGLLAAIPAVVGYNRYSVALMGVNLNPGGGRHRPGRTRPMAEINVTPLVDVMLVLLIVFMVAAPLLTVGVAVDLPETAANPIQDQGEPLTVTVSSDGTIYVQETPVEYENLVPRLEAIATAGYDQRIFIRGDQNRAYGDVVKVMGRINAAEEEPAPAPPEPKRDELDLDALSKLVDLERENEQSQTPVEAPSETVLEAETARAAIGAGDRLTASDEAKMRAAVERCWNAGSIIGAPNPENLIVTLDIDLNRDGTLSGAPRVANALQINLSGNRGLKESEMMNRLVALILTIFIAAAPAAHARVTIDITQGNIDPMPVAAPDFLGASDDAANLGRDITGVLMSDLDRSGLFQVIDQRAYIEKPESVNVRPRFADWRIINAQVLIVGDVVDLPDGRIQVSTRVWDVYADEQLGAVAFKTPADNWRRAAHKVADFVYKTLTGEEGYFDTRLVFVHETGPKEKRVKRLMIMDQDGANPVPLTDGLNYQVLTPRFSPTQQQITYMALFDNRPGQVYLFNIETGEQEQLGTFRGMTFAPRFSPDGRQVLMSMERTGNSDIFKMDLATRRLTRLTDNTAIDVSPTMEPNGRRIAFTSDRGGAQQIYVMDASGANQKRITFGEGRYMTPVWSPRGDLIAFTRQYKGRFYIGVVRPDGTGERLLTESFLDEGPTWSPNGRVLMFYRQTATRRDGSGGGSALWPVLKAPIGLRSGGPKRTGKVEQKRLMKNFLKIAGVAAALALISACATQGPDVVDANAGGVTEAAGPTGPVPGTQADLEESAGHRVFFDFNEYTLTPQAQQTLARQAAWLQEYPEARILLAGNCDERGTREYNLALGARRAEAARAYLASLGVDPARITTVSYGKERPLDPRSTEEAWSLNRNATTTIQTVGS</sequence>
<dbReference type="InterPro" id="IPR006664">
    <property type="entry name" value="OMP_bac"/>
</dbReference>
<dbReference type="InterPro" id="IPR011659">
    <property type="entry name" value="WD40"/>
</dbReference>
<dbReference type="SUPFAM" id="SSF103088">
    <property type="entry name" value="OmpA-like"/>
    <property type="match status" value="1"/>
</dbReference>
<gene>
    <name evidence="17" type="ORF">SCF082_LOCUS23072</name>
</gene>
<evidence type="ECO:0000313" key="18">
    <source>
        <dbReference type="Proteomes" id="UP001642464"/>
    </source>
</evidence>
<keyword evidence="10 15" id="KW-1133">Transmembrane helix</keyword>
<feature type="domain" description="OmpA-like" evidence="16">
    <location>
        <begin position="956"/>
        <end position="1073"/>
    </location>
</feature>
<name>A0ABP0LLG7_9DINO</name>
<evidence type="ECO:0000256" key="12">
    <source>
        <dbReference type="ARBA" id="ARBA00023139"/>
    </source>
</evidence>
<accession>A0ABP0LLG7</accession>
<dbReference type="Gene3D" id="3.30.1330.60">
    <property type="entry name" value="OmpA-like domain"/>
    <property type="match status" value="1"/>
</dbReference>
<dbReference type="InterPro" id="IPR014169">
    <property type="entry name" value="Pal_lipo_C"/>
</dbReference>
<dbReference type="InterPro" id="IPR039001">
    <property type="entry name" value="Pal"/>
</dbReference>
<dbReference type="SUPFAM" id="SSF82171">
    <property type="entry name" value="DPP6 N-terminal domain-like"/>
    <property type="match status" value="1"/>
</dbReference>
<dbReference type="NCBIfam" id="TIGR02796">
    <property type="entry name" value="tolQ"/>
    <property type="match status" value="1"/>
</dbReference>
<dbReference type="PANTHER" id="PTHR30625">
    <property type="entry name" value="PROTEIN TOLQ"/>
    <property type="match status" value="1"/>
</dbReference>
<evidence type="ECO:0000256" key="14">
    <source>
        <dbReference type="ARBA" id="ARBA00023306"/>
    </source>
</evidence>
<dbReference type="Gene3D" id="3.30.420.270">
    <property type="match status" value="1"/>
</dbReference>
<dbReference type="HAMAP" id="MF_00671">
    <property type="entry name" value="TolB"/>
    <property type="match status" value="1"/>
</dbReference>
<keyword evidence="6" id="KW-0997">Cell inner membrane</keyword>
<dbReference type="NCBIfam" id="TIGR02802">
    <property type="entry name" value="Pal_lipo"/>
    <property type="match status" value="1"/>
</dbReference>
<dbReference type="HAMAP" id="MF_02204">
    <property type="entry name" value="Pal"/>
    <property type="match status" value="1"/>
</dbReference>
<evidence type="ECO:0000256" key="9">
    <source>
        <dbReference type="ARBA" id="ARBA00022729"/>
    </source>
</evidence>
<dbReference type="InterPro" id="IPR002898">
    <property type="entry name" value="MotA_ExbB_proton_chnl"/>
</dbReference>
<dbReference type="InterPro" id="IPR003400">
    <property type="entry name" value="ExbD"/>
</dbReference>
<dbReference type="InterPro" id="IPR007195">
    <property type="entry name" value="TolB_N"/>
</dbReference>
<evidence type="ECO:0000256" key="15">
    <source>
        <dbReference type="SAM" id="Phobius"/>
    </source>
</evidence>
<comment type="subcellular location">
    <subcellularLocation>
        <location evidence="3">Cell membrane</location>
        <topology evidence="3">Multi-pass membrane protein</topology>
    </subcellularLocation>
    <subcellularLocation>
        <location evidence="1">Cell membrane</location>
        <topology evidence="1">Single-pass membrane protein</topology>
    </subcellularLocation>
    <subcellularLocation>
        <location evidence="2">Periplasm</location>
    </subcellularLocation>
</comment>